<evidence type="ECO:0000259" key="2">
    <source>
        <dbReference type="Pfam" id="PF00990"/>
    </source>
</evidence>
<comment type="caution">
    <text evidence="3">The sequence shown here is derived from an EMBL/GenBank/DDBJ whole genome shotgun (WGS) entry which is preliminary data.</text>
</comment>
<dbReference type="SUPFAM" id="SSF55073">
    <property type="entry name" value="Nucleotide cyclase"/>
    <property type="match status" value="1"/>
</dbReference>
<feature type="domain" description="GGDEF" evidence="2">
    <location>
        <begin position="42"/>
        <end position="78"/>
    </location>
</feature>
<name>A0A3S0Q0Q3_9GAMM</name>
<dbReference type="InterPro" id="IPR029787">
    <property type="entry name" value="Nucleotide_cyclase"/>
</dbReference>
<feature type="compositionally biased region" description="Low complexity" evidence="1">
    <location>
        <begin position="144"/>
        <end position="165"/>
    </location>
</feature>
<evidence type="ECO:0000313" key="3">
    <source>
        <dbReference type="EMBL" id="RUA21957.1"/>
    </source>
</evidence>
<dbReference type="AlphaFoldDB" id="A0A3S0Q0Q3"/>
<gene>
    <name evidence="3" type="ORF">DSL92_08500</name>
</gene>
<reference evidence="3" key="1">
    <citation type="submission" date="2018-12" db="EMBL/GenBank/DDBJ databases">
        <authorList>
            <person name="Jadhav K."/>
            <person name="Kushwaha B."/>
            <person name="Jadhav I."/>
        </authorList>
    </citation>
    <scope>NUCLEOTIDE SEQUENCE [LARGE SCALE GENOMIC DNA]</scope>
    <source>
        <strain evidence="3">SBS 10</strain>
    </source>
</reference>
<organism evidence="3">
    <name type="scientific">Billgrantia gudaonensis</name>
    <dbReference type="NCBI Taxonomy" id="376427"/>
    <lineage>
        <taxon>Bacteria</taxon>
        <taxon>Pseudomonadati</taxon>
        <taxon>Pseudomonadota</taxon>
        <taxon>Gammaproteobacteria</taxon>
        <taxon>Oceanospirillales</taxon>
        <taxon>Halomonadaceae</taxon>
        <taxon>Billgrantia</taxon>
    </lineage>
</organism>
<accession>A0A3S0Q0Q3</accession>
<sequence length="187" mass="20603">MAVTNCHHPARDGEGQAYRWRWVHAQNFAEQVLVAPMAPPCATTSIGIAAYPRHASDAHDLFLMADNMMYKAKRKERNCIAPPDDDEVAAIFARWARRTRWCSARWRRSASCPSSSPSPMRAPGGGHPRAAHASRWVIAVPAGSSSTSPRASASSTRWTISSSRRPSPRCRNRATRGCCSSICHPNH</sequence>
<feature type="region of interest" description="Disordered" evidence="1">
    <location>
        <begin position="142"/>
        <end position="174"/>
    </location>
</feature>
<dbReference type="Pfam" id="PF00990">
    <property type="entry name" value="GGDEF"/>
    <property type="match status" value="1"/>
</dbReference>
<feature type="region of interest" description="Disordered" evidence="1">
    <location>
        <begin position="109"/>
        <end position="130"/>
    </location>
</feature>
<dbReference type="EMBL" id="RXHI01000028">
    <property type="protein sequence ID" value="RUA21957.1"/>
    <property type="molecule type" value="Genomic_DNA"/>
</dbReference>
<dbReference type="InterPro" id="IPR000160">
    <property type="entry name" value="GGDEF_dom"/>
</dbReference>
<proteinExistence type="predicted"/>
<protein>
    <submittedName>
        <fullName evidence="3">Diguanylate cyclase</fullName>
    </submittedName>
</protein>
<dbReference type="Gene3D" id="3.30.70.270">
    <property type="match status" value="1"/>
</dbReference>
<dbReference type="InterPro" id="IPR043128">
    <property type="entry name" value="Rev_trsase/Diguanyl_cyclase"/>
</dbReference>
<feature type="compositionally biased region" description="Low complexity" evidence="1">
    <location>
        <begin position="109"/>
        <end position="122"/>
    </location>
</feature>
<evidence type="ECO:0000256" key="1">
    <source>
        <dbReference type="SAM" id="MobiDB-lite"/>
    </source>
</evidence>